<evidence type="ECO:0000256" key="16">
    <source>
        <dbReference type="SAM" id="Phobius"/>
    </source>
</evidence>
<keyword evidence="7 16" id="KW-1133">Transmembrane helix</keyword>
<feature type="transmembrane region" description="Helical" evidence="16">
    <location>
        <begin position="55"/>
        <end position="76"/>
    </location>
</feature>
<dbReference type="PRINTS" id="PR00176">
    <property type="entry name" value="NANEUSMPORT"/>
</dbReference>
<evidence type="ECO:0000256" key="2">
    <source>
        <dbReference type="ARBA" id="ARBA00006459"/>
    </source>
</evidence>
<dbReference type="PANTHER" id="PTHR11616">
    <property type="entry name" value="SODIUM/CHLORIDE DEPENDENT TRANSPORTER"/>
    <property type="match status" value="1"/>
</dbReference>
<dbReference type="AlphaFoldDB" id="A0A0P4WK31"/>
<feature type="transmembrane region" description="Helical" evidence="16">
    <location>
        <begin position="25"/>
        <end position="43"/>
    </location>
</feature>
<evidence type="ECO:0000256" key="6">
    <source>
        <dbReference type="ARBA" id="ARBA00022970"/>
    </source>
</evidence>
<keyword evidence="3" id="KW-0813">Transport</keyword>
<feature type="transmembrane region" description="Helical" evidence="16">
    <location>
        <begin position="176"/>
        <end position="196"/>
    </location>
</feature>
<evidence type="ECO:0000256" key="13">
    <source>
        <dbReference type="ARBA" id="ARBA00037785"/>
    </source>
</evidence>
<evidence type="ECO:0000256" key="15">
    <source>
        <dbReference type="PIRSR" id="PIRSR600175-1"/>
    </source>
</evidence>
<keyword evidence="6" id="KW-0029">Amino-acid transport</keyword>
<feature type="transmembrane region" description="Helical" evidence="16">
    <location>
        <begin position="285"/>
        <end position="308"/>
    </location>
</feature>
<dbReference type="GO" id="GO:0015179">
    <property type="term" value="F:L-amino acid transmembrane transporter activity"/>
    <property type="evidence" value="ECO:0007669"/>
    <property type="project" value="TreeGrafter"/>
</dbReference>
<feature type="binding site" evidence="15">
    <location>
        <position position="261"/>
    </location>
    <ligand>
        <name>Na(+)</name>
        <dbReference type="ChEBI" id="CHEBI:29101"/>
        <label>1</label>
    </ligand>
</feature>
<evidence type="ECO:0000256" key="8">
    <source>
        <dbReference type="ARBA" id="ARBA00023053"/>
    </source>
</evidence>
<feature type="binding site" evidence="15">
    <location>
        <position position="34"/>
    </location>
    <ligand>
        <name>Na(+)</name>
        <dbReference type="ChEBI" id="CHEBI:29101"/>
        <label>1</label>
    </ligand>
</feature>
<dbReference type="PROSITE" id="PS50267">
    <property type="entry name" value="NA_NEUROTRAN_SYMP_3"/>
    <property type="match status" value="1"/>
</dbReference>
<comment type="similarity">
    <text evidence="2">Belongs to the sodium:neurotransmitter symporter (SNF) (TC 2.A.22) family.</text>
</comment>
<evidence type="ECO:0000256" key="11">
    <source>
        <dbReference type="ARBA" id="ARBA00023180"/>
    </source>
</evidence>
<dbReference type="EMBL" id="GDRN01066745">
    <property type="protein sequence ID" value="JAI64481.1"/>
    <property type="molecule type" value="Transcribed_RNA"/>
</dbReference>
<keyword evidence="8 15" id="KW-0915">Sodium</keyword>
<evidence type="ECO:0000256" key="14">
    <source>
        <dbReference type="ARBA" id="ARBA00040215"/>
    </source>
</evidence>
<keyword evidence="11" id="KW-0325">Glycoprotein</keyword>
<feature type="transmembrane region" description="Helical" evidence="16">
    <location>
        <begin position="340"/>
        <end position="369"/>
    </location>
</feature>
<feature type="transmembrane region" description="Helical" evidence="16">
    <location>
        <begin position="418"/>
        <end position="435"/>
    </location>
</feature>
<feature type="binding site" evidence="15">
    <location>
        <position position="355"/>
    </location>
    <ligand>
        <name>Na(+)</name>
        <dbReference type="ChEBI" id="CHEBI:29101"/>
        <label>1</label>
    </ligand>
</feature>
<feature type="transmembrane region" description="Helical" evidence="16">
    <location>
        <begin position="205"/>
        <end position="223"/>
    </location>
</feature>
<evidence type="ECO:0000256" key="12">
    <source>
        <dbReference type="ARBA" id="ARBA00023201"/>
    </source>
</evidence>
<dbReference type="SUPFAM" id="SSF161070">
    <property type="entry name" value="SNF-like"/>
    <property type="match status" value="1"/>
</dbReference>
<feature type="binding site" evidence="15">
    <location>
        <position position="38"/>
    </location>
    <ligand>
        <name>Na(+)</name>
        <dbReference type="ChEBI" id="CHEBI:29101"/>
        <label>1</label>
    </ligand>
</feature>
<protein>
    <recommendedName>
        <fullName evidence="14">Sodium-dependent nutrient amino acid transporter 1</fullName>
    </recommendedName>
</protein>
<keyword evidence="9" id="KW-0406">Ion transport</keyword>
<evidence type="ECO:0000256" key="7">
    <source>
        <dbReference type="ARBA" id="ARBA00022989"/>
    </source>
</evidence>
<feature type="binding site" evidence="15">
    <location>
        <position position="356"/>
    </location>
    <ligand>
        <name>Na(+)</name>
        <dbReference type="ChEBI" id="CHEBI:29101"/>
        <label>1</label>
    </ligand>
</feature>
<keyword evidence="5" id="KW-0769">Symport</keyword>
<dbReference type="InterPro" id="IPR000175">
    <property type="entry name" value="Na/ntran_symport"/>
</dbReference>
<proteinExistence type="inferred from homology"/>
<dbReference type="Pfam" id="PF00209">
    <property type="entry name" value="SNF"/>
    <property type="match status" value="1"/>
</dbReference>
<dbReference type="GO" id="GO:0046872">
    <property type="term" value="F:metal ion binding"/>
    <property type="evidence" value="ECO:0007669"/>
    <property type="project" value="UniProtKB-KW"/>
</dbReference>
<dbReference type="PANTHER" id="PTHR11616:SF321">
    <property type="entry name" value="SODIUM-DEPENDENT NUTRIENT AMINO ACID TRANSPORTER 1-RELATED"/>
    <property type="match status" value="1"/>
</dbReference>
<evidence type="ECO:0000256" key="10">
    <source>
        <dbReference type="ARBA" id="ARBA00023136"/>
    </source>
</evidence>
<dbReference type="GO" id="GO:0089718">
    <property type="term" value="P:amino acid import across plasma membrane"/>
    <property type="evidence" value="ECO:0007669"/>
    <property type="project" value="TreeGrafter"/>
</dbReference>
<feature type="binding site" evidence="15">
    <location>
        <position position="31"/>
    </location>
    <ligand>
        <name>Na(+)</name>
        <dbReference type="ChEBI" id="CHEBI:29101"/>
        <label>1</label>
    </ligand>
</feature>
<keyword evidence="10 16" id="KW-0472">Membrane</keyword>
<evidence type="ECO:0000256" key="1">
    <source>
        <dbReference type="ARBA" id="ARBA00004141"/>
    </source>
</evidence>
<feature type="binding site" evidence="15">
    <location>
        <position position="352"/>
    </location>
    <ligand>
        <name>Na(+)</name>
        <dbReference type="ChEBI" id="CHEBI:29101"/>
        <label>2</label>
    </ligand>
</feature>
<dbReference type="GO" id="GO:0005283">
    <property type="term" value="F:amino acid:sodium symporter activity"/>
    <property type="evidence" value="ECO:0007669"/>
    <property type="project" value="TreeGrafter"/>
</dbReference>
<dbReference type="GO" id="GO:0005886">
    <property type="term" value="C:plasma membrane"/>
    <property type="evidence" value="ECO:0007669"/>
    <property type="project" value="TreeGrafter"/>
</dbReference>
<reference evidence="17" key="1">
    <citation type="submission" date="2015-09" db="EMBL/GenBank/DDBJ databases">
        <title>Scylla olivacea transcriptome.</title>
        <authorList>
            <person name="Ikhwanuddin M."/>
        </authorList>
    </citation>
    <scope>NUCLEOTIDE SEQUENCE</scope>
</reference>
<keyword evidence="15" id="KW-0479">Metal-binding</keyword>
<dbReference type="InterPro" id="IPR037272">
    <property type="entry name" value="SNS_sf"/>
</dbReference>
<comment type="function">
    <text evidence="13">Unusual broad substrate spectrum amino acid:sodium cotransporter that promotes absorption of the D isomers of essential amino acids. Neutral amino acids are the preferred substrates, especially methionine and phenylalanine.</text>
</comment>
<keyword evidence="4 16" id="KW-0812">Transmembrane</keyword>
<evidence type="ECO:0000256" key="5">
    <source>
        <dbReference type="ARBA" id="ARBA00022847"/>
    </source>
</evidence>
<feature type="transmembrane region" description="Helical" evidence="16">
    <location>
        <begin position="97"/>
        <end position="124"/>
    </location>
</feature>
<evidence type="ECO:0000256" key="3">
    <source>
        <dbReference type="ARBA" id="ARBA00022448"/>
    </source>
</evidence>
<accession>A0A0P4WK31</accession>
<organism evidence="17">
    <name type="scientific">Scylla olivacea</name>
    <name type="common">Orange mud crab</name>
    <name type="synonym">Cancer olivacea</name>
    <dbReference type="NCBI Taxonomy" id="85551"/>
    <lineage>
        <taxon>Eukaryota</taxon>
        <taxon>Metazoa</taxon>
        <taxon>Ecdysozoa</taxon>
        <taxon>Arthropoda</taxon>
        <taxon>Crustacea</taxon>
        <taxon>Multicrustacea</taxon>
        <taxon>Malacostraca</taxon>
        <taxon>Eumalacostraca</taxon>
        <taxon>Eucarida</taxon>
        <taxon>Decapoda</taxon>
        <taxon>Pleocyemata</taxon>
        <taxon>Brachyura</taxon>
        <taxon>Eubrachyura</taxon>
        <taxon>Portunoidea</taxon>
        <taxon>Portunidae</taxon>
        <taxon>Portuninae</taxon>
        <taxon>Scylla</taxon>
    </lineage>
</organism>
<feature type="transmembrane region" description="Helical" evidence="16">
    <location>
        <begin position="254"/>
        <end position="273"/>
    </location>
</feature>
<evidence type="ECO:0000256" key="4">
    <source>
        <dbReference type="ARBA" id="ARBA00022692"/>
    </source>
</evidence>
<keyword evidence="12" id="KW-0739">Sodium transport</keyword>
<feature type="transmembrane region" description="Helical" evidence="16">
    <location>
        <begin position="381"/>
        <end position="406"/>
    </location>
</feature>
<comment type="subcellular location">
    <subcellularLocation>
        <location evidence="1">Membrane</location>
        <topology evidence="1">Multi-pass membrane protein</topology>
    </subcellularLocation>
</comment>
<name>A0A0P4WK31_SCYOL</name>
<feature type="transmembrane region" description="Helical" evidence="16">
    <location>
        <begin position="456"/>
        <end position="477"/>
    </location>
</feature>
<sequence length="564" mass="64523">MYAWLVDWLCRPLPERGVYKNSKEAFLALVGFSVGLGNFWRFPTSSFEYEGATFLIAYIVCLLSIGLPLVIMEISLGQYLGLGSAHLFSRMCPAFSGVGWAMVLQLLMIIVYYNIILSWTLFYLGGSFLSPLPWSHYRHEHGSEPDSLKKSYESADLYFNQSLGGLPVESENPYELHPRMVLCLAVAWVLVVVCLVKGVRHTGNVFYVTVLYPYVVLLCLFGLNYKYINLEKLIANLTTVNFEKLKSLKIYSEAASQTIYSLGVGHGIVMVASHNQIQQNVIRDSILLCLMDVVTSFFCMQVVFSVWLSVRSEIEEDIKDISGLVFKVFSALLAYENTSLWAFLFFSVIFALGFDSQLLMVAGVTTTIFDQYPQLRPYHPFVIAFTCFALFLLGLTMCTKTGIIIFNMMNTYTMRHSMFFLTLLEVMIASYLYGYRNIFKLMKKELKLWLPLPIRWYLTATWTVITPLYLAVTFGYFLYSEDWSGPKDVYFIIGQVIAFGPMVLVPLFALHAACTKEQNSVSDLLRARNDFHTSRYREDDFVCRRMNAIPMHNFAFSLDSENYI</sequence>
<feature type="transmembrane region" description="Helical" evidence="16">
    <location>
        <begin position="489"/>
        <end position="510"/>
    </location>
</feature>
<evidence type="ECO:0000256" key="9">
    <source>
        <dbReference type="ARBA" id="ARBA00023065"/>
    </source>
</evidence>
<evidence type="ECO:0000313" key="17">
    <source>
        <dbReference type="EMBL" id="JAI64481.1"/>
    </source>
</evidence>